<keyword evidence="6 8" id="KW-0408">Iron</keyword>
<dbReference type="STRING" id="109264.A0A1F8AHN0"/>
<proteinExistence type="inferred from homology"/>
<dbReference type="Proteomes" id="UP000179179">
    <property type="component" value="Unassembled WGS sequence"/>
</dbReference>
<evidence type="ECO:0000313" key="11">
    <source>
        <dbReference type="Proteomes" id="UP000179179"/>
    </source>
</evidence>
<evidence type="ECO:0000256" key="1">
    <source>
        <dbReference type="ARBA" id="ARBA00001971"/>
    </source>
</evidence>
<accession>A0A1F8AHN0</accession>
<dbReference type="InterPro" id="IPR017972">
    <property type="entry name" value="Cyt_P450_CS"/>
</dbReference>
<dbReference type="GO" id="GO:0016705">
    <property type="term" value="F:oxidoreductase activity, acting on paired donors, with incorporation or reduction of molecular oxygen"/>
    <property type="evidence" value="ECO:0007669"/>
    <property type="project" value="InterPro"/>
</dbReference>
<dbReference type="CDD" id="cd11060">
    <property type="entry name" value="CYP57A1-like"/>
    <property type="match status" value="1"/>
</dbReference>
<evidence type="ECO:0000256" key="9">
    <source>
        <dbReference type="RuleBase" id="RU000461"/>
    </source>
</evidence>
<keyword evidence="5 9" id="KW-0560">Oxidoreductase</keyword>
<dbReference type="PRINTS" id="PR00463">
    <property type="entry name" value="EP450I"/>
</dbReference>
<evidence type="ECO:0000256" key="2">
    <source>
        <dbReference type="ARBA" id="ARBA00010617"/>
    </source>
</evidence>
<dbReference type="PROSITE" id="PS00086">
    <property type="entry name" value="CYTOCHROME_P450"/>
    <property type="match status" value="1"/>
</dbReference>
<dbReference type="InterPro" id="IPR002401">
    <property type="entry name" value="Cyt_P450_E_grp-I"/>
</dbReference>
<sequence>MSILPETSSALVFVNVVLGCVLLPALIRAVTSTLRSVPGPFLARFSRLWYFIQVYRGRFPWSNIELHRKYGAIVRIAPNEYSIDDPAAIKTLYGPGTSFTKGPWYDGSHNIGDEKVSIFAARDPKAHNTEKRKVASLYSMSSVVKMESAVNGCLELLTEKLQEFSRNADTIDLQWWMQCYAFDVIGEITLGQRFGFLDTGKDPIDLVHAIDDVLIYAARVGVYPELHYTLSKLRGIAGPNGLTRATAFAARRIQEYKAQSTSSDDLQKSDAMLPQLIRLHDQKPDVVSEGDVIRTCTLNIVAGSDTTSISLTGILWALMRNPAVMEKLRAEVDELYESGKISDPVSFAEAHQMPYLQAVIKEGVRLHPATGLPMSRVVPKGGATIAGRYFPEGTIVGINSWVAHHNKSVFGEDADEFRPERWLVSAEEGQTMDRYWLPFGHGSRTCIGKNISLLEMSKLIPRIIRRFDFELANPHMKLETSNVWFVKQTNVKIKLRERKH</sequence>
<gene>
    <name evidence="10" type="ORF">ABOM_000061</name>
</gene>
<evidence type="ECO:0000256" key="6">
    <source>
        <dbReference type="ARBA" id="ARBA00023004"/>
    </source>
</evidence>
<evidence type="ECO:0000256" key="7">
    <source>
        <dbReference type="ARBA" id="ARBA00023033"/>
    </source>
</evidence>
<protein>
    <recommendedName>
        <fullName evidence="12">Cytochrome P450</fullName>
    </recommendedName>
</protein>
<dbReference type="AlphaFoldDB" id="A0A1F8AHN0"/>
<dbReference type="FunFam" id="1.10.630.10:FF:000050">
    <property type="entry name" value="Cytochrome P450 monooxygenase"/>
    <property type="match status" value="1"/>
</dbReference>
<dbReference type="InterPro" id="IPR050121">
    <property type="entry name" value="Cytochrome_P450_monoxygenase"/>
</dbReference>
<dbReference type="SUPFAM" id="SSF48264">
    <property type="entry name" value="Cytochrome P450"/>
    <property type="match status" value="1"/>
</dbReference>
<evidence type="ECO:0008006" key="12">
    <source>
        <dbReference type="Google" id="ProtNLM"/>
    </source>
</evidence>
<feature type="binding site" description="axial binding residue" evidence="8">
    <location>
        <position position="446"/>
    </location>
    <ligand>
        <name>heme</name>
        <dbReference type="ChEBI" id="CHEBI:30413"/>
    </ligand>
    <ligandPart>
        <name>Fe</name>
        <dbReference type="ChEBI" id="CHEBI:18248"/>
    </ligandPart>
</feature>
<dbReference type="PANTHER" id="PTHR24305">
    <property type="entry name" value="CYTOCHROME P450"/>
    <property type="match status" value="1"/>
</dbReference>
<keyword evidence="3 8" id="KW-0349">Heme</keyword>
<comment type="caution">
    <text evidence="10">The sequence shown here is derived from an EMBL/GenBank/DDBJ whole genome shotgun (WGS) entry which is preliminary data.</text>
</comment>
<dbReference type="InterPro" id="IPR001128">
    <property type="entry name" value="Cyt_P450"/>
</dbReference>
<dbReference type="OrthoDB" id="3934656at2759"/>
<dbReference type="GO" id="GO:0005506">
    <property type="term" value="F:iron ion binding"/>
    <property type="evidence" value="ECO:0007669"/>
    <property type="project" value="InterPro"/>
</dbReference>
<dbReference type="GO" id="GO:0020037">
    <property type="term" value="F:heme binding"/>
    <property type="evidence" value="ECO:0007669"/>
    <property type="project" value="InterPro"/>
</dbReference>
<dbReference type="InterPro" id="IPR036396">
    <property type="entry name" value="Cyt_P450_sf"/>
</dbReference>
<evidence type="ECO:0000313" key="10">
    <source>
        <dbReference type="EMBL" id="OGM51230.1"/>
    </source>
</evidence>
<reference evidence="10 11" key="1">
    <citation type="journal article" date="2016" name="Genome Biol. Evol.">
        <title>Draft genome sequence of an aflatoxigenic Aspergillus species, A. bombycis.</title>
        <authorList>
            <person name="Moore G.G."/>
            <person name="Mack B.M."/>
            <person name="Beltz S.B."/>
            <person name="Gilbert M.K."/>
        </authorList>
    </citation>
    <scope>NUCLEOTIDE SEQUENCE [LARGE SCALE GENOMIC DNA]</scope>
    <source>
        <strain evidence="11">NRRL 26010</strain>
    </source>
</reference>
<keyword evidence="11" id="KW-1185">Reference proteome</keyword>
<dbReference type="Pfam" id="PF00067">
    <property type="entry name" value="p450"/>
    <property type="match status" value="1"/>
</dbReference>
<dbReference type="PRINTS" id="PR00385">
    <property type="entry name" value="P450"/>
</dbReference>
<evidence type="ECO:0000256" key="4">
    <source>
        <dbReference type="ARBA" id="ARBA00022723"/>
    </source>
</evidence>
<dbReference type="GO" id="GO:0004497">
    <property type="term" value="F:monooxygenase activity"/>
    <property type="evidence" value="ECO:0007669"/>
    <property type="project" value="UniProtKB-KW"/>
</dbReference>
<dbReference type="EMBL" id="LYCR01000001">
    <property type="protein sequence ID" value="OGM51230.1"/>
    <property type="molecule type" value="Genomic_DNA"/>
</dbReference>
<keyword evidence="7 9" id="KW-0503">Monooxygenase</keyword>
<evidence type="ECO:0000256" key="8">
    <source>
        <dbReference type="PIRSR" id="PIRSR602401-1"/>
    </source>
</evidence>
<evidence type="ECO:0000256" key="5">
    <source>
        <dbReference type="ARBA" id="ARBA00023002"/>
    </source>
</evidence>
<dbReference type="GeneID" id="34443451"/>
<dbReference type="RefSeq" id="XP_022394947.1">
    <property type="nucleotide sequence ID" value="XM_022527191.1"/>
</dbReference>
<dbReference type="Gene3D" id="1.10.630.10">
    <property type="entry name" value="Cytochrome P450"/>
    <property type="match status" value="1"/>
</dbReference>
<comment type="similarity">
    <text evidence="2 9">Belongs to the cytochrome P450 family.</text>
</comment>
<keyword evidence="4 8" id="KW-0479">Metal-binding</keyword>
<comment type="cofactor">
    <cofactor evidence="1 8">
        <name>heme</name>
        <dbReference type="ChEBI" id="CHEBI:30413"/>
    </cofactor>
</comment>
<organism evidence="10 11">
    <name type="scientific">Aspergillus bombycis</name>
    <dbReference type="NCBI Taxonomy" id="109264"/>
    <lineage>
        <taxon>Eukaryota</taxon>
        <taxon>Fungi</taxon>
        <taxon>Dikarya</taxon>
        <taxon>Ascomycota</taxon>
        <taxon>Pezizomycotina</taxon>
        <taxon>Eurotiomycetes</taxon>
        <taxon>Eurotiomycetidae</taxon>
        <taxon>Eurotiales</taxon>
        <taxon>Aspergillaceae</taxon>
        <taxon>Aspergillus</taxon>
    </lineage>
</organism>
<evidence type="ECO:0000256" key="3">
    <source>
        <dbReference type="ARBA" id="ARBA00022617"/>
    </source>
</evidence>
<dbReference type="PANTHER" id="PTHR24305:SF190">
    <property type="entry name" value="P450, PUTATIVE (EUROFUNG)-RELATED"/>
    <property type="match status" value="1"/>
</dbReference>
<name>A0A1F8AHN0_9EURO</name>